<keyword evidence="2" id="KW-0813">Transport</keyword>
<reference evidence="13 14" key="1">
    <citation type="submission" date="2019-02" db="EMBL/GenBank/DDBJ databases">
        <title>Deep-cultivation of Planctomycetes and their phenomic and genomic characterization uncovers novel biology.</title>
        <authorList>
            <person name="Wiegand S."/>
            <person name="Jogler M."/>
            <person name="Boedeker C."/>
            <person name="Pinto D."/>
            <person name="Vollmers J."/>
            <person name="Rivas-Marin E."/>
            <person name="Kohn T."/>
            <person name="Peeters S.H."/>
            <person name="Heuer A."/>
            <person name="Rast P."/>
            <person name="Oberbeckmann S."/>
            <person name="Bunk B."/>
            <person name="Jeske O."/>
            <person name="Meyerdierks A."/>
            <person name="Storesund J.E."/>
            <person name="Kallscheuer N."/>
            <person name="Luecker S."/>
            <person name="Lage O.M."/>
            <person name="Pohl T."/>
            <person name="Merkel B.J."/>
            <person name="Hornburger P."/>
            <person name="Mueller R.-W."/>
            <person name="Bruemmer F."/>
            <person name="Labrenz M."/>
            <person name="Spormann A.M."/>
            <person name="Op Den Camp H."/>
            <person name="Overmann J."/>
            <person name="Amann R."/>
            <person name="Jetten M.S.M."/>
            <person name="Mascher T."/>
            <person name="Medema M.H."/>
            <person name="Devos D.P."/>
            <person name="Kaster A.-K."/>
            <person name="Ovreas L."/>
            <person name="Rohde M."/>
            <person name="Galperin M.Y."/>
            <person name="Jogler C."/>
        </authorList>
    </citation>
    <scope>NUCLEOTIDE SEQUENCE [LARGE SCALE GENOMIC DNA]</scope>
    <source>
        <strain evidence="13 14">Pla111</strain>
    </source>
</reference>
<dbReference type="PROSITE" id="PS50893">
    <property type="entry name" value="ABC_TRANSPORTER_2"/>
    <property type="match status" value="1"/>
</dbReference>
<evidence type="ECO:0000256" key="3">
    <source>
        <dbReference type="ARBA" id="ARBA00022475"/>
    </source>
</evidence>
<dbReference type="PROSITE" id="PS50929">
    <property type="entry name" value="ABC_TM1F"/>
    <property type="match status" value="1"/>
</dbReference>
<organism evidence="13 14">
    <name type="scientific">Botrimarina hoheduenensis</name>
    <dbReference type="NCBI Taxonomy" id="2528000"/>
    <lineage>
        <taxon>Bacteria</taxon>
        <taxon>Pseudomonadati</taxon>
        <taxon>Planctomycetota</taxon>
        <taxon>Planctomycetia</taxon>
        <taxon>Pirellulales</taxon>
        <taxon>Lacipirellulaceae</taxon>
        <taxon>Botrimarina</taxon>
    </lineage>
</organism>
<sequence length="665" mass="73855">MNQFRRALRLAFRRPGTVAACWATSIIVAVLWATNLVAVWPVVDAVMHGESIPSWLALEVEHEETVVAELEIQRQKLLAEQAAAEGDDASSLAYTIADLEHRQQNSQAKIDRVRWVQPYATRWLPDTPFETLLYVCVFVLVGTLAKNLFRIINLLLVARLGELVSFELRKQYFKQVLRLDLAEFSDRGRGELMTRCTSDMSHVSSGVQVLFGQAIREPLKMLACFVLAAWFSWRLLALTITIAPLAVIGIRWLGKSLKRANRRAMEELSGVYESLTETLGGIRIIRAFGRESAERARFNHSLQQLYWRRLKIAFYDSLASPLTENLGVAMVVTAALAGGYLVLNQQTHLFGIALSDTPLTHGQMTAFFAMLAGMGDPARRLSGVFGAYHAATASAERVYAVLDRQPEIQDPSTPKALPTPWKSLRFDNVSFQYGPDRLVLEEVSLEVRAGETLALVGPNGCGKSTLLSLPIRFYDPCEGTVSIDGVDLRDLRLRDLRSRIGVVSQQAQLMNLSIAENIASGRPGASFEEVVAAAKKAHADRFINERLTDGYETIVGPGGCRLSGGQRQRIALARAILRNPELLILDEATSQIDIESEQLIHQTLTTFLRGRTTLLITHRPSTLTLADRVAVMDAGRLIDVGTTDELAERCDLFRRLCCQPMRESA</sequence>
<accession>A0A5C5W7Y9</accession>
<comment type="caution">
    <text evidence="13">The sequence shown here is derived from an EMBL/GenBank/DDBJ whole genome shotgun (WGS) entry which is preliminary data.</text>
</comment>
<proteinExistence type="predicted"/>
<feature type="transmembrane region" description="Helical" evidence="10">
    <location>
        <begin position="20"/>
        <end position="43"/>
    </location>
</feature>
<dbReference type="InterPro" id="IPR036640">
    <property type="entry name" value="ABC1_TM_sf"/>
</dbReference>
<dbReference type="InterPro" id="IPR011527">
    <property type="entry name" value="ABC1_TM_dom"/>
</dbReference>
<evidence type="ECO:0000313" key="13">
    <source>
        <dbReference type="EMBL" id="TWT46830.1"/>
    </source>
</evidence>
<dbReference type="Pfam" id="PF00664">
    <property type="entry name" value="ABC_membrane"/>
    <property type="match status" value="1"/>
</dbReference>
<dbReference type="InterPro" id="IPR027417">
    <property type="entry name" value="P-loop_NTPase"/>
</dbReference>
<dbReference type="Proteomes" id="UP000318995">
    <property type="component" value="Unassembled WGS sequence"/>
</dbReference>
<dbReference type="GO" id="GO:0005524">
    <property type="term" value="F:ATP binding"/>
    <property type="evidence" value="ECO:0007669"/>
    <property type="project" value="UniProtKB-KW"/>
</dbReference>
<dbReference type="InterPro" id="IPR017871">
    <property type="entry name" value="ABC_transporter-like_CS"/>
</dbReference>
<evidence type="ECO:0000256" key="2">
    <source>
        <dbReference type="ARBA" id="ARBA00022448"/>
    </source>
</evidence>
<dbReference type="GO" id="GO:0005886">
    <property type="term" value="C:plasma membrane"/>
    <property type="evidence" value="ECO:0007669"/>
    <property type="project" value="UniProtKB-SubCell"/>
</dbReference>
<evidence type="ECO:0000256" key="8">
    <source>
        <dbReference type="ARBA" id="ARBA00023136"/>
    </source>
</evidence>
<gene>
    <name evidence="13" type="ORF">Pla111_19320</name>
</gene>
<dbReference type="Gene3D" id="1.20.1560.10">
    <property type="entry name" value="ABC transporter type 1, transmembrane domain"/>
    <property type="match status" value="1"/>
</dbReference>
<dbReference type="Gene3D" id="3.40.50.300">
    <property type="entry name" value="P-loop containing nucleotide triphosphate hydrolases"/>
    <property type="match status" value="1"/>
</dbReference>
<evidence type="ECO:0000256" key="1">
    <source>
        <dbReference type="ARBA" id="ARBA00004651"/>
    </source>
</evidence>
<keyword evidence="4 10" id="KW-0812">Transmembrane</keyword>
<evidence type="ECO:0000256" key="5">
    <source>
        <dbReference type="ARBA" id="ARBA00022741"/>
    </source>
</evidence>
<evidence type="ECO:0000256" key="10">
    <source>
        <dbReference type="SAM" id="Phobius"/>
    </source>
</evidence>
<evidence type="ECO:0000259" key="11">
    <source>
        <dbReference type="PROSITE" id="PS50893"/>
    </source>
</evidence>
<keyword evidence="9" id="KW-0175">Coiled coil</keyword>
<dbReference type="EMBL" id="SJPH01000003">
    <property type="protein sequence ID" value="TWT46830.1"/>
    <property type="molecule type" value="Genomic_DNA"/>
</dbReference>
<dbReference type="InterPro" id="IPR039421">
    <property type="entry name" value="Type_1_exporter"/>
</dbReference>
<evidence type="ECO:0000256" key="4">
    <source>
        <dbReference type="ARBA" id="ARBA00022692"/>
    </source>
</evidence>
<dbReference type="GO" id="GO:0140359">
    <property type="term" value="F:ABC-type transporter activity"/>
    <property type="evidence" value="ECO:0007669"/>
    <property type="project" value="InterPro"/>
</dbReference>
<keyword evidence="14" id="KW-1185">Reference proteome</keyword>
<comment type="subcellular location">
    <subcellularLocation>
        <location evidence="1">Cell membrane</location>
        <topology evidence="1">Multi-pass membrane protein</topology>
    </subcellularLocation>
</comment>
<protein>
    <submittedName>
        <fullName evidence="13">Putative ABC transporter ATP-binding protein</fullName>
    </submittedName>
</protein>
<dbReference type="InterPro" id="IPR003593">
    <property type="entry name" value="AAA+_ATPase"/>
</dbReference>
<dbReference type="GO" id="GO:0016887">
    <property type="term" value="F:ATP hydrolysis activity"/>
    <property type="evidence" value="ECO:0007669"/>
    <property type="project" value="InterPro"/>
</dbReference>
<keyword evidence="6 13" id="KW-0067">ATP-binding</keyword>
<evidence type="ECO:0000256" key="6">
    <source>
        <dbReference type="ARBA" id="ARBA00022840"/>
    </source>
</evidence>
<dbReference type="Pfam" id="PF00005">
    <property type="entry name" value="ABC_tran"/>
    <property type="match status" value="1"/>
</dbReference>
<keyword evidence="3" id="KW-1003">Cell membrane</keyword>
<dbReference type="PROSITE" id="PS00211">
    <property type="entry name" value="ABC_TRANSPORTER_1"/>
    <property type="match status" value="1"/>
</dbReference>
<dbReference type="SUPFAM" id="SSF52540">
    <property type="entry name" value="P-loop containing nucleoside triphosphate hydrolases"/>
    <property type="match status" value="1"/>
</dbReference>
<feature type="coiled-coil region" evidence="9">
    <location>
        <begin position="60"/>
        <end position="87"/>
    </location>
</feature>
<feature type="domain" description="ABC transporter" evidence="11">
    <location>
        <begin position="424"/>
        <end position="659"/>
    </location>
</feature>
<keyword evidence="5" id="KW-0547">Nucleotide-binding</keyword>
<dbReference type="FunFam" id="3.40.50.300:FF:000299">
    <property type="entry name" value="ABC transporter ATP-binding protein/permease"/>
    <property type="match status" value="1"/>
</dbReference>
<keyword evidence="7 10" id="KW-1133">Transmembrane helix</keyword>
<feature type="transmembrane region" description="Helical" evidence="10">
    <location>
        <begin position="222"/>
        <end position="253"/>
    </location>
</feature>
<dbReference type="PANTHER" id="PTHR24221">
    <property type="entry name" value="ATP-BINDING CASSETTE SUB-FAMILY B"/>
    <property type="match status" value="1"/>
</dbReference>
<dbReference type="InterPro" id="IPR003439">
    <property type="entry name" value="ABC_transporter-like_ATP-bd"/>
</dbReference>
<dbReference type="AlphaFoldDB" id="A0A5C5W7Y9"/>
<dbReference type="SMART" id="SM00382">
    <property type="entry name" value="AAA"/>
    <property type="match status" value="1"/>
</dbReference>
<evidence type="ECO:0000256" key="7">
    <source>
        <dbReference type="ARBA" id="ARBA00022989"/>
    </source>
</evidence>
<dbReference type="GO" id="GO:0034040">
    <property type="term" value="F:ATPase-coupled lipid transmembrane transporter activity"/>
    <property type="evidence" value="ECO:0007669"/>
    <property type="project" value="TreeGrafter"/>
</dbReference>
<name>A0A5C5W7Y9_9BACT</name>
<feature type="domain" description="ABC transmembrane type-1" evidence="12">
    <location>
        <begin position="115"/>
        <end position="390"/>
    </location>
</feature>
<dbReference type="CDD" id="cd18552">
    <property type="entry name" value="ABC_6TM_MsbA_like"/>
    <property type="match status" value="1"/>
</dbReference>
<keyword evidence="8 10" id="KW-0472">Membrane</keyword>
<evidence type="ECO:0000256" key="9">
    <source>
        <dbReference type="SAM" id="Coils"/>
    </source>
</evidence>
<evidence type="ECO:0000259" key="12">
    <source>
        <dbReference type="PROSITE" id="PS50929"/>
    </source>
</evidence>
<dbReference type="SUPFAM" id="SSF90123">
    <property type="entry name" value="ABC transporter transmembrane region"/>
    <property type="match status" value="1"/>
</dbReference>
<feature type="transmembrane region" description="Helical" evidence="10">
    <location>
        <begin position="131"/>
        <end position="149"/>
    </location>
</feature>
<evidence type="ECO:0000313" key="14">
    <source>
        <dbReference type="Proteomes" id="UP000318995"/>
    </source>
</evidence>
<dbReference type="RefSeq" id="WP_197524895.1">
    <property type="nucleotide sequence ID" value="NZ_SJPH01000003.1"/>
</dbReference>
<dbReference type="PANTHER" id="PTHR24221:SF654">
    <property type="entry name" value="ATP-BINDING CASSETTE SUB-FAMILY B MEMBER 6"/>
    <property type="match status" value="1"/>
</dbReference>